<evidence type="ECO:0000256" key="1">
    <source>
        <dbReference type="ARBA" id="ARBA00005101"/>
    </source>
</evidence>
<dbReference type="UniPathway" id="UPA00040"/>
<keyword evidence="7" id="KW-1185">Reference proteome</keyword>
<dbReference type="Pfam" id="PF00850">
    <property type="entry name" value="Hist_deacetyl"/>
    <property type="match status" value="1"/>
</dbReference>
<dbReference type="GO" id="GO:0004407">
    <property type="term" value="F:histone deacetylase activity"/>
    <property type="evidence" value="ECO:0007669"/>
    <property type="project" value="TreeGrafter"/>
</dbReference>
<feature type="domain" description="Histone deacetylase" evidence="5">
    <location>
        <begin position="54"/>
        <end position="338"/>
    </location>
</feature>
<evidence type="ECO:0000256" key="4">
    <source>
        <dbReference type="ARBA" id="ARBA00022627"/>
    </source>
</evidence>
<evidence type="ECO:0000313" key="7">
    <source>
        <dbReference type="Proteomes" id="UP000198796"/>
    </source>
</evidence>
<proteinExistence type="inferred from homology"/>
<dbReference type="InterPro" id="IPR037138">
    <property type="entry name" value="His_deacetylse_dom_sf"/>
</dbReference>
<dbReference type="PANTHER" id="PTHR10625">
    <property type="entry name" value="HISTONE DEACETYLASE HDAC1-RELATED"/>
    <property type="match status" value="1"/>
</dbReference>
<evidence type="ECO:0000313" key="6">
    <source>
        <dbReference type="EMBL" id="SFA87788.1"/>
    </source>
</evidence>
<dbReference type="GO" id="GO:0045150">
    <property type="term" value="P:acetoin catabolic process"/>
    <property type="evidence" value="ECO:0007669"/>
    <property type="project" value="UniProtKB-UniPathway"/>
</dbReference>
<keyword evidence="4" id="KW-0006">Acetoin catabolism</keyword>
<accession>A0A1I0WHS1</accession>
<protein>
    <recommendedName>
        <fullName evidence="3">Acetoin utilization protein AcuC</fullName>
    </recommendedName>
</protein>
<organism evidence="6 7">
    <name type="scientific">Poseidonocella pacifica</name>
    <dbReference type="NCBI Taxonomy" id="871651"/>
    <lineage>
        <taxon>Bacteria</taxon>
        <taxon>Pseudomonadati</taxon>
        <taxon>Pseudomonadota</taxon>
        <taxon>Alphaproteobacteria</taxon>
        <taxon>Rhodobacterales</taxon>
        <taxon>Roseobacteraceae</taxon>
        <taxon>Poseidonocella</taxon>
    </lineage>
</organism>
<dbReference type="InterPro" id="IPR023801">
    <property type="entry name" value="His_deacetylse_dom"/>
</dbReference>
<evidence type="ECO:0000259" key="5">
    <source>
        <dbReference type="Pfam" id="PF00850"/>
    </source>
</evidence>
<gene>
    <name evidence="6" type="ORF">SAMN05421688_1411</name>
</gene>
<dbReference type="EMBL" id="FOJU01000002">
    <property type="protein sequence ID" value="SFA87788.1"/>
    <property type="molecule type" value="Genomic_DNA"/>
</dbReference>
<name>A0A1I0WHS1_9RHOB</name>
<dbReference type="PANTHER" id="PTHR10625:SF10">
    <property type="entry name" value="HISTONE DEACETYLASE HDAC1"/>
    <property type="match status" value="1"/>
</dbReference>
<comment type="pathway">
    <text evidence="1">Ketone degradation; acetoin degradation.</text>
</comment>
<evidence type="ECO:0000256" key="2">
    <source>
        <dbReference type="ARBA" id="ARBA00005947"/>
    </source>
</evidence>
<dbReference type="OrthoDB" id="9808367at2"/>
<dbReference type="Proteomes" id="UP000198796">
    <property type="component" value="Unassembled WGS sequence"/>
</dbReference>
<dbReference type="CDD" id="cd09994">
    <property type="entry name" value="HDAC_AcuC_like"/>
    <property type="match status" value="1"/>
</dbReference>
<dbReference type="AlphaFoldDB" id="A0A1I0WHS1"/>
<sequence>MPSNGPIEGKKSIRGPVSVGNASRFHITKVGGDQLIPRFVGSEIYRGSSYGPAHPLRVPRVSTVMDLVRAMGWLAPNQYLTSPRAKPEALSVWHDPDYLAALQDAERVQAVSDAVRARHALGTAANPIFPEVFRRPATGVGGVMLAAAGLGAGPGVWHVPGGGTHHGMPDRANGFCYLNDPVIAILSLRAQGLRRIAYVDIDAHHPDGVEYAFANDPDVLLVSIHEENRWPRTGALEDEGAGQVFNLPVPREFHDDEMALVRDRMILPAVAAFRPEALVLQCGADAVTEDPQSRLSLSNNAHWSVVSALRSMSDRIMVLGGGGYNPWSAGRLWAGNWAILNNLEIPERLPAEAETVLRGLEFPGHRLGRAPPAHWFTTLRDAPREGPVRDTVRARVERLEARLIPWV</sequence>
<comment type="similarity">
    <text evidence="2">Belongs to the histone deacetylase family.</text>
</comment>
<dbReference type="GO" id="GO:0040029">
    <property type="term" value="P:epigenetic regulation of gene expression"/>
    <property type="evidence" value="ECO:0007669"/>
    <property type="project" value="TreeGrafter"/>
</dbReference>
<evidence type="ECO:0000256" key="3">
    <source>
        <dbReference type="ARBA" id="ARBA00020218"/>
    </source>
</evidence>
<dbReference type="InterPro" id="IPR003085">
    <property type="entry name" value="AcuC"/>
</dbReference>
<dbReference type="InterPro" id="IPR000286">
    <property type="entry name" value="HDACs"/>
</dbReference>
<dbReference type="SUPFAM" id="SSF52768">
    <property type="entry name" value="Arginase/deacetylase"/>
    <property type="match status" value="1"/>
</dbReference>
<dbReference type="STRING" id="871651.SAMN05421688_1411"/>
<dbReference type="PRINTS" id="PR01270">
    <property type="entry name" value="HDASUPER"/>
</dbReference>
<reference evidence="6 7" key="1">
    <citation type="submission" date="2016-10" db="EMBL/GenBank/DDBJ databases">
        <authorList>
            <person name="de Groot N.N."/>
        </authorList>
    </citation>
    <scope>NUCLEOTIDE SEQUENCE [LARGE SCALE GENOMIC DNA]</scope>
    <source>
        <strain evidence="6 7">DSM 29316</strain>
    </source>
</reference>
<dbReference type="InterPro" id="IPR023696">
    <property type="entry name" value="Ureohydrolase_dom_sf"/>
</dbReference>
<dbReference type="Gene3D" id="3.40.800.20">
    <property type="entry name" value="Histone deacetylase domain"/>
    <property type="match status" value="1"/>
</dbReference>